<keyword evidence="2" id="KW-1185">Reference proteome</keyword>
<accession>A0A1H9H4V1</accession>
<dbReference type="AlphaFoldDB" id="A0A1H9H4V1"/>
<proteinExistence type="predicted"/>
<evidence type="ECO:0008006" key="3">
    <source>
        <dbReference type="Google" id="ProtNLM"/>
    </source>
</evidence>
<sequence>MKIKKFLSVIIGLFILSLSIFAEEKKTQVEISLSINWTFGCYKETSFANISQKILAPRFQLDSKIYSGNMLHIITADYYFCHPKSEMTNTAVVYKNYDPVSGESYYEAFQSNLAFHRIRLQYDAAYDVLKNEKYVLFVGGNFSCNAYLQFENYPSITGIISIGPTTVFKYNMDERNSFMVTGSMPWFGYGVSPPYAGCDAQLMKYAEENFMKILTLGNFLSLHNYQSISLGFDYKFKASKHFSTGLGFGFEYSRIAVPKERPLYYLDGNFRTMVSVNF</sequence>
<dbReference type="EMBL" id="FOFU01000006">
    <property type="protein sequence ID" value="SEQ57340.1"/>
    <property type="molecule type" value="Genomic_DNA"/>
</dbReference>
<evidence type="ECO:0000313" key="2">
    <source>
        <dbReference type="Proteomes" id="UP000182360"/>
    </source>
</evidence>
<name>A0A1H9H4V1_9SPIR</name>
<dbReference type="RefSeq" id="WP_074644059.1">
    <property type="nucleotide sequence ID" value="NZ_FOFU01000006.1"/>
</dbReference>
<organism evidence="1 2">
    <name type="scientific">Treponema bryantii</name>
    <dbReference type="NCBI Taxonomy" id="163"/>
    <lineage>
        <taxon>Bacteria</taxon>
        <taxon>Pseudomonadati</taxon>
        <taxon>Spirochaetota</taxon>
        <taxon>Spirochaetia</taxon>
        <taxon>Spirochaetales</taxon>
        <taxon>Treponemataceae</taxon>
        <taxon>Treponema</taxon>
    </lineage>
</organism>
<reference evidence="1 2" key="1">
    <citation type="submission" date="2016-10" db="EMBL/GenBank/DDBJ databases">
        <authorList>
            <person name="de Groot N.N."/>
        </authorList>
    </citation>
    <scope>NUCLEOTIDE SEQUENCE [LARGE SCALE GENOMIC DNA]</scope>
    <source>
        <strain evidence="1 2">B25</strain>
    </source>
</reference>
<gene>
    <name evidence="1" type="ORF">SAMN04487977_10649</name>
</gene>
<dbReference type="Proteomes" id="UP000182360">
    <property type="component" value="Unassembled WGS sequence"/>
</dbReference>
<protein>
    <recommendedName>
        <fullName evidence="3">Outer membrane protein beta-barrel domain-containing protein</fullName>
    </recommendedName>
</protein>
<evidence type="ECO:0000313" key="1">
    <source>
        <dbReference type="EMBL" id="SEQ57340.1"/>
    </source>
</evidence>